<evidence type="ECO:0000313" key="2">
    <source>
        <dbReference type="Proteomes" id="UP000188597"/>
    </source>
</evidence>
<dbReference type="AlphaFoldDB" id="A0A1V3G5X7"/>
<dbReference type="EMBL" id="MQMF01000003">
    <property type="protein sequence ID" value="OOE10827.1"/>
    <property type="molecule type" value="Genomic_DNA"/>
</dbReference>
<gene>
    <name evidence="1" type="ORF">UN64_15900</name>
</gene>
<name>A0A1V3G5X7_9BACL</name>
<dbReference type="RefSeq" id="WP_077364527.1">
    <property type="nucleotide sequence ID" value="NZ_MQMF01000003.1"/>
</dbReference>
<dbReference type="Proteomes" id="UP000188597">
    <property type="component" value="Unassembled WGS sequence"/>
</dbReference>
<protein>
    <submittedName>
        <fullName evidence="1">Uncharacterized protein</fullName>
    </submittedName>
</protein>
<dbReference type="OrthoDB" id="2942610at2"/>
<comment type="caution">
    <text evidence="1">The sequence shown here is derived from an EMBL/GenBank/DDBJ whole genome shotgun (WGS) entry which is preliminary data.</text>
</comment>
<accession>A0A1V3G5X7</accession>
<sequence>MADVNVISSTDRSQRNAFDVAVDLVMLNRDRSSGSFDVKNIEHLFATYYAVAKVCELKSVEELQNLVPEEILERIGRYSY</sequence>
<proteinExistence type="predicted"/>
<organism evidence="1 2">
    <name type="scientific">Fictibacillus arsenicus</name>
    <dbReference type="NCBI Taxonomy" id="255247"/>
    <lineage>
        <taxon>Bacteria</taxon>
        <taxon>Bacillati</taxon>
        <taxon>Bacillota</taxon>
        <taxon>Bacilli</taxon>
        <taxon>Bacillales</taxon>
        <taxon>Fictibacillaceae</taxon>
        <taxon>Fictibacillus</taxon>
    </lineage>
</organism>
<reference evidence="1 2" key="1">
    <citation type="submission" date="2016-11" db="EMBL/GenBank/DDBJ databases">
        <authorList>
            <person name="Jaros S."/>
            <person name="Januszkiewicz K."/>
            <person name="Wedrychowicz H."/>
        </authorList>
    </citation>
    <scope>NUCLEOTIDE SEQUENCE [LARGE SCALE GENOMIC DNA]</scope>
    <source>
        <strain evidence="1 2">Con a/3</strain>
    </source>
</reference>
<evidence type="ECO:0000313" key="1">
    <source>
        <dbReference type="EMBL" id="OOE10827.1"/>
    </source>
</evidence>